<organism evidence="2 3">
    <name type="scientific">Lautropia dentalis</name>
    <dbReference type="NCBI Taxonomy" id="2490857"/>
    <lineage>
        <taxon>Bacteria</taxon>
        <taxon>Pseudomonadati</taxon>
        <taxon>Pseudomonadota</taxon>
        <taxon>Betaproteobacteria</taxon>
        <taxon>Burkholderiales</taxon>
        <taxon>Burkholderiaceae</taxon>
        <taxon>Lautropia</taxon>
    </lineage>
</organism>
<feature type="transmembrane region" description="Helical" evidence="1">
    <location>
        <begin position="275"/>
        <end position="295"/>
    </location>
</feature>
<feature type="transmembrane region" description="Helical" evidence="1">
    <location>
        <begin position="34"/>
        <end position="53"/>
    </location>
</feature>
<name>A0A426FQH8_9BURK</name>
<feature type="transmembrane region" description="Helical" evidence="1">
    <location>
        <begin position="301"/>
        <end position="325"/>
    </location>
</feature>
<dbReference type="RefSeq" id="WP_125094383.1">
    <property type="nucleotide sequence ID" value="NZ_RRUE01000001.1"/>
</dbReference>
<keyword evidence="1" id="KW-0812">Transmembrane</keyword>
<evidence type="ECO:0000313" key="3">
    <source>
        <dbReference type="Proteomes" id="UP000270261"/>
    </source>
</evidence>
<feature type="transmembrane region" description="Helical" evidence="1">
    <location>
        <begin position="192"/>
        <end position="217"/>
    </location>
</feature>
<dbReference type="EMBL" id="RRUE01000001">
    <property type="protein sequence ID" value="RRN44952.1"/>
    <property type="molecule type" value="Genomic_DNA"/>
</dbReference>
<dbReference type="Proteomes" id="UP000270261">
    <property type="component" value="Unassembled WGS sequence"/>
</dbReference>
<evidence type="ECO:0000313" key="2">
    <source>
        <dbReference type="EMBL" id="RRN44952.1"/>
    </source>
</evidence>
<reference evidence="2 3" key="1">
    <citation type="submission" date="2018-11" db="EMBL/GenBank/DDBJ databases">
        <title>Genome sequencing of Lautropia sp. KCOM 2505 (= ChDC F240).</title>
        <authorList>
            <person name="Kook J.-K."/>
            <person name="Park S.-N."/>
            <person name="Lim Y.K."/>
        </authorList>
    </citation>
    <scope>NUCLEOTIDE SEQUENCE [LARGE SCALE GENOMIC DNA]</scope>
    <source>
        <strain evidence="2 3">KCOM 2505</strain>
    </source>
</reference>
<gene>
    <name evidence="2" type="ORF">EHV23_01370</name>
</gene>
<comment type="caution">
    <text evidence="2">The sequence shown here is derived from an EMBL/GenBank/DDBJ whole genome shotgun (WGS) entry which is preliminary data.</text>
</comment>
<dbReference type="AlphaFoldDB" id="A0A426FQH8"/>
<proteinExistence type="predicted"/>
<keyword evidence="1" id="KW-0472">Membrane</keyword>
<evidence type="ECO:0000256" key="1">
    <source>
        <dbReference type="SAM" id="Phobius"/>
    </source>
</evidence>
<keyword evidence="1" id="KW-1133">Transmembrane helix</keyword>
<accession>A0A426FQH8</accession>
<feature type="transmembrane region" description="Helical" evidence="1">
    <location>
        <begin position="59"/>
        <end position="81"/>
    </location>
</feature>
<keyword evidence="3" id="KW-1185">Reference proteome</keyword>
<feature type="transmembrane region" description="Helical" evidence="1">
    <location>
        <begin position="159"/>
        <end position="180"/>
    </location>
</feature>
<sequence>MSNAKPTPPVFESDAAQASLICPPDVPGGFLTRGALIAGIVLISALFILPRAFPAADHWIGVQIALGTGFLLVLLYGVWCVHSGGRLHRRHGVANPLAADAGGDGGYGAGVGAAASADESAGLSEGVSAGAGAGIGVAARSLAPVLRCTRPRRRVAGRYALGATLAVVALAMLIPVFMGAPLGRVLAFVPLVLQAAVFSAALNWPALLVFAGIWLLVRGLWSNDGFDVASEGLPAIDGSLSAGDGSRAVADGNQAVVDGNQAVAEAPAIPYRDRLVLWVSVAVLAGLGILPVLTAGSGVNWLLNVGLFILQYWWAMVFLGWFGVAMSRRLRAAHAVVPQRGWRRRALAAGTVVLVCLLVAATVQMLMYASACTTPSIKGYDTAAEWCRTGWWWFRFWL</sequence>
<protein>
    <submittedName>
        <fullName evidence="2">Uncharacterized protein</fullName>
    </submittedName>
</protein>
<feature type="transmembrane region" description="Helical" evidence="1">
    <location>
        <begin position="346"/>
        <end position="368"/>
    </location>
</feature>